<dbReference type="RefSeq" id="WP_273894832.1">
    <property type="nucleotide sequence ID" value="NZ_JAMDGP010000038.1"/>
</dbReference>
<keyword evidence="3" id="KW-0418">Kinase</keyword>
<dbReference type="EMBL" id="JAMDGZ010000048">
    <property type="protein sequence ID" value="MDD1016180.1"/>
    <property type="molecule type" value="Genomic_DNA"/>
</dbReference>
<dbReference type="InterPro" id="IPR012893">
    <property type="entry name" value="HipA-like_C"/>
</dbReference>
<dbReference type="InterPro" id="IPR052028">
    <property type="entry name" value="HipA_Ser/Thr_kinase"/>
</dbReference>
<evidence type="ECO:0000313" key="5">
    <source>
        <dbReference type="EMBL" id="MDD1016180.1"/>
    </source>
</evidence>
<protein>
    <submittedName>
        <fullName evidence="5">HipA domain-containing protein</fullName>
    </submittedName>
</protein>
<evidence type="ECO:0000256" key="1">
    <source>
        <dbReference type="ARBA" id="ARBA00010164"/>
    </source>
</evidence>
<evidence type="ECO:0000256" key="2">
    <source>
        <dbReference type="ARBA" id="ARBA00022679"/>
    </source>
</evidence>
<evidence type="ECO:0000313" key="6">
    <source>
        <dbReference type="Proteomes" id="UP001148184"/>
    </source>
</evidence>
<evidence type="ECO:0000256" key="3">
    <source>
        <dbReference type="ARBA" id="ARBA00022777"/>
    </source>
</evidence>
<accession>A0ABT5PD86</accession>
<dbReference type="Pfam" id="PF07804">
    <property type="entry name" value="HipA_C"/>
    <property type="match status" value="1"/>
</dbReference>
<feature type="domain" description="HipA-like C-terminal" evidence="4">
    <location>
        <begin position="167"/>
        <end position="386"/>
    </location>
</feature>
<dbReference type="PANTHER" id="PTHR37419:SF8">
    <property type="entry name" value="TOXIN YJJJ"/>
    <property type="match status" value="1"/>
</dbReference>
<dbReference type="PANTHER" id="PTHR37419">
    <property type="entry name" value="SERINE/THREONINE-PROTEIN KINASE TOXIN HIPA"/>
    <property type="match status" value="1"/>
</dbReference>
<dbReference type="PIRSF" id="PIRSF028135">
    <property type="entry name" value="UCP028135_HipA-like"/>
    <property type="match status" value="1"/>
</dbReference>
<organism evidence="5 6">
    <name type="scientific">Pseudomonas rubra</name>
    <dbReference type="NCBI Taxonomy" id="2942627"/>
    <lineage>
        <taxon>Bacteria</taxon>
        <taxon>Pseudomonadati</taxon>
        <taxon>Pseudomonadota</taxon>
        <taxon>Gammaproteobacteria</taxon>
        <taxon>Pseudomonadales</taxon>
        <taxon>Pseudomonadaceae</taxon>
        <taxon>Pseudomonas</taxon>
    </lineage>
</organism>
<evidence type="ECO:0000259" key="4">
    <source>
        <dbReference type="Pfam" id="PF07804"/>
    </source>
</evidence>
<keyword evidence="2" id="KW-0808">Transferase</keyword>
<dbReference type="Proteomes" id="UP001148184">
    <property type="component" value="Unassembled WGS sequence"/>
</dbReference>
<dbReference type="InterPro" id="IPR016869">
    <property type="entry name" value="UCP028135_HipA-like"/>
</dbReference>
<gene>
    <name evidence="5" type="ORF">M5G17_21105</name>
</gene>
<name>A0ABT5PD86_9PSED</name>
<keyword evidence="6" id="KW-1185">Reference proteome</keyword>
<comment type="similarity">
    <text evidence="1">Belongs to the HipA Ser/Thr kinase family.</text>
</comment>
<reference evidence="5 6" key="1">
    <citation type="submission" date="2022-05" db="EMBL/GenBank/DDBJ databases">
        <title>Novel Pseudomonas spp. Isolated from a Rainbow Trout Aquaculture Facility.</title>
        <authorList>
            <person name="Testerman T."/>
            <person name="Graf J."/>
        </authorList>
    </citation>
    <scope>NUCLEOTIDE SEQUENCE [LARGE SCALE GENOMIC DNA]</scope>
    <source>
        <strain evidence="5 6">ID1025</strain>
    </source>
</reference>
<sequence>MFPLTIQLYADGDWHDAMSLKFAEPMMGFLGPCEIAYKAAYIRANLDAYQSPFTLAVSARLPVDYDPLSLQRAPAFLHDIAPSGAARRFLLKHIGRQKPAGLSDDMFLLGRSTPAPVGNLRIKESMEELDTCAAAIGFSRSEVVTRDQGFLDYAYEQGAAIGGATGAGGEAPKLLMTEGRDGQLYPDAVLPDADATQHWFVKFARNQALLNDQDILRSEYLYYKALQQLGVDTVATAELGFEQANKPSLWMKRFDRQVTDRGVERRAVESIYSLAGVTEPGSRLEHVEVIRLLVKLWVEAGQKAQVPALVREYLRRDLINKTLGNSDNHGRNTAIIREASSFRLAPIYDLAPMVMDVEGVPRTTKWPGAVERAGEIDWRGACNALAALVDPQDAFEQLREDARHLLALPDLLAETGLPTATMNHPAIALKKLPQRMKEWALL</sequence>
<comment type="caution">
    <text evidence="5">The sequence shown here is derived from an EMBL/GenBank/DDBJ whole genome shotgun (WGS) entry which is preliminary data.</text>
</comment>
<proteinExistence type="inferred from homology"/>